<organism evidence="1 2">
    <name type="scientific">Momordica charantia</name>
    <name type="common">Bitter gourd</name>
    <name type="synonym">Balsam pear</name>
    <dbReference type="NCBI Taxonomy" id="3673"/>
    <lineage>
        <taxon>Eukaryota</taxon>
        <taxon>Viridiplantae</taxon>
        <taxon>Streptophyta</taxon>
        <taxon>Embryophyta</taxon>
        <taxon>Tracheophyta</taxon>
        <taxon>Spermatophyta</taxon>
        <taxon>Magnoliopsida</taxon>
        <taxon>eudicotyledons</taxon>
        <taxon>Gunneridae</taxon>
        <taxon>Pentapetalae</taxon>
        <taxon>rosids</taxon>
        <taxon>fabids</taxon>
        <taxon>Cucurbitales</taxon>
        <taxon>Cucurbitaceae</taxon>
        <taxon>Momordiceae</taxon>
        <taxon>Momordica</taxon>
    </lineage>
</organism>
<reference evidence="2" key="1">
    <citation type="submission" date="2025-08" db="UniProtKB">
        <authorList>
            <consortium name="RefSeq"/>
        </authorList>
    </citation>
    <scope>IDENTIFICATION</scope>
    <source>
        <strain evidence="2">OHB3-1</strain>
    </source>
</reference>
<proteinExistence type="predicted"/>
<dbReference type="AlphaFoldDB" id="A0A6J1CBM9"/>
<dbReference type="RefSeq" id="XP_022138622.1">
    <property type="nucleotide sequence ID" value="XM_022282930.1"/>
</dbReference>
<evidence type="ECO:0000313" key="2">
    <source>
        <dbReference type="RefSeq" id="XP_022138622.1"/>
    </source>
</evidence>
<dbReference type="GeneID" id="111009738"/>
<dbReference type="PANTHER" id="PTHR33108:SF2">
    <property type="entry name" value="OS03G0665700 PROTEIN"/>
    <property type="match status" value="1"/>
</dbReference>
<dbReference type="OrthoDB" id="1911663at2759"/>
<protein>
    <submittedName>
        <fullName evidence="2">Uncharacterized protein LOC111009738</fullName>
    </submittedName>
</protein>
<sequence>MEIIEVVNCECCGLKEECTQNYISQVKANFAAHWLCGLCSEAVRDEIFRSPSAAGAGGIGIGIQDAVNAHMLFCRKYSKSNPAVKVADGIRQMLRRRSTDLSSSSSSSTSQLAWSSRCRNSLGEVNSQVVHDILAKHSHCSRLLVSNILRFVYLR</sequence>
<dbReference type="KEGG" id="mcha:111009738"/>
<dbReference type="Proteomes" id="UP000504603">
    <property type="component" value="Unplaced"/>
</dbReference>
<evidence type="ECO:0000313" key="1">
    <source>
        <dbReference type="Proteomes" id="UP000504603"/>
    </source>
</evidence>
<keyword evidence="1" id="KW-1185">Reference proteome</keyword>
<dbReference type="PANTHER" id="PTHR33108">
    <property type="entry name" value="OS01G0745000 PROTEIN"/>
    <property type="match status" value="1"/>
</dbReference>
<dbReference type="InterPro" id="IPR012876">
    <property type="entry name" value="DUF1677_pln"/>
</dbReference>
<gene>
    <name evidence="2" type="primary">LOC111009738</name>
</gene>
<dbReference type="Pfam" id="PF07911">
    <property type="entry name" value="DUF1677"/>
    <property type="match status" value="1"/>
</dbReference>
<name>A0A6J1CBM9_MOMCH</name>
<accession>A0A6J1CBM9</accession>